<sequence length="269" mass="30325">MKRVSEGPLFHAFFLGFYKDNVRHGLSEFISLMRRVTPDFELYFIDNGRNGPDSLPGAVRYIEGDNSRWEFSGWDAGMHHAGGGDDRDVYIFCNDTFCFNRDWSAAESARFVKAFRKLARIDGPALSGEFNSFDKRFTLNGVQLSGWVSTYLFGMSGTLLKTMGSRLTVPDDVLNQLFLTIQDQKIVWGEDIDPILSAHISRWMFPKDAGAGWYKSSGASDELKINKVRAILNEKYLTACCIRLGGKLVRTNPGIVQRAFRKAKSAICM</sequence>
<evidence type="ECO:0000313" key="1">
    <source>
        <dbReference type="EMBL" id="SDR24262.1"/>
    </source>
</evidence>
<dbReference type="AlphaFoldDB" id="A0A1H1HFU9"/>
<evidence type="ECO:0008006" key="3">
    <source>
        <dbReference type="Google" id="ProtNLM"/>
    </source>
</evidence>
<protein>
    <recommendedName>
        <fullName evidence="3">Glycosyl transferase family 2</fullName>
    </recommendedName>
</protein>
<gene>
    <name evidence="1" type="ORF">SAMN05443245_3855</name>
</gene>
<dbReference type="Proteomes" id="UP000183487">
    <property type="component" value="Unassembled WGS sequence"/>
</dbReference>
<accession>A0A1H1HFU9</accession>
<organism evidence="1 2">
    <name type="scientific">Paraburkholderia fungorum</name>
    <dbReference type="NCBI Taxonomy" id="134537"/>
    <lineage>
        <taxon>Bacteria</taxon>
        <taxon>Pseudomonadati</taxon>
        <taxon>Pseudomonadota</taxon>
        <taxon>Betaproteobacteria</taxon>
        <taxon>Burkholderiales</taxon>
        <taxon>Burkholderiaceae</taxon>
        <taxon>Paraburkholderia</taxon>
    </lineage>
</organism>
<dbReference type="OrthoDB" id="8838051at2"/>
<keyword evidence="2" id="KW-1185">Reference proteome</keyword>
<evidence type="ECO:0000313" key="2">
    <source>
        <dbReference type="Proteomes" id="UP000183487"/>
    </source>
</evidence>
<dbReference type="EMBL" id="FNKP01000002">
    <property type="protein sequence ID" value="SDR24262.1"/>
    <property type="molecule type" value="Genomic_DNA"/>
</dbReference>
<dbReference type="RefSeq" id="WP_074767633.1">
    <property type="nucleotide sequence ID" value="NZ_FNKP01000002.1"/>
</dbReference>
<reference evidence="2" key="1">
    <citation type="submission" date="2016-10" db="EMBL/GenBank/DDBJ databases">
        <authorList>
            <person name="Varghese N."/>
        </authorList>
    </citation>
    <scope>NUCLEOTIDE SEQUENCE [LARGE SCALE GENOMIC DNA]</scope>
    <source>
        <strain evidence="2">GAS106B</strain>
    </source>
</reference>
<proteinExistence type="predicted"/>
<name>A0A1H1HFU9_9BURK</name>